<keyword evidence="2" id="KW-1185">Reference proteome</keyword>
<dbReference type="RefSeq" id="WP_284102312.1">
    <property type="nucleotide sequence ID" value="NZ_JARRAF010000028.1"/>
</dbReference>
<accession>A0ABT7E500</accession>
<gene>
    <name evidence="1" type="ORF">PZA18_18295</name>
</gene>
<sequence>MWFKLDQSTAGFERESELISQTVAMSLSIDKKANAKQYRRLFGNEDREGSRSPLCSFTREKITYSNTHGRITEKISPSAVDSIWEKNSEKGK</sequence>
<evidence type="ECO:0000313" key="1">
    <source>
        <dbReference type="EMBL" id="MDK2125997.1"/>
    </source>
</evidence>
<protein>
    <submittedName>
        <fullName evidence="1">Uncharacterized protein</fullName>
    </submittedName>
</protein>
<dbReference type="Proteomes" id="UP001172778">
    <property type="component" value="Unassembled WGS sequence"/>
</dbReference>
<comment type="caution">
    <text evidence="1">The sequence shown here is derived from an EMBL/GenBank/DDBJ whole genome shotgun (WGS) entry which is preliminary data.</text>
</comment>
<evidence type="ECO:0000313" key="2">
    <source>
        <dbReference type="Proteomes" id="UP001172778"/>
    </source>
</evidence>
<dbReference type="EMBL" id="JARRAF010000028">
    <property type="protein sequence ID" value="MDK2125997.1"/>
    <property type="molecule type" value="Genomic_DNA"/>
</dbReference>
<proteinExistence type="predicted"/>
<reference evidence="1" key="1">
    <citation type="submission" date="2023-03" db="EMBL/GenBank/DDBJ databases">
        <title>Chitinimonas shenzhenensis gen. nov., sp. nov., a novel member of family Burkholderiaceae isolated from activated sludge collected in Shen Zhen, China.</title>
        <authorList>
            <person name="Wang X."/>
        </authorList>
    </citation>
    <scope>NUCLEOTIDE SEQUENCE</scope>
    <source>
        <strain evidence="1">DQS-5</strain>
    </source>
</reference>
<name>A0ABT7E500_9NEIS</name>
<organism evidence="1 2">
    <name type="scientific">Parachitinimonas caeni</name>
    <dbReference type="NCBI Taxonomy" id="3031301"/>
    <lineage>
        <taxon>Bacteria</taxon>
        <taxon>Pseudomonadati</taxon>
        <taxon>Pseudomonadota</taxon>
        <taxon>Betaproteobacteria</taxon>
        <taxon>Neisseriales</taxon>
        <taxon>Chitinibacteraceae</taxon>
        <taxon>Parachitinimonas</taxon>
    </lineage>
</organism>